<reference evidence="8 9" key="1">
    <citation type="submission" date="2016-10" db="EMBL/GenBank/DDBJ databases">
        <authorList>
            <person name="de Groot N.N."/>
        </authorList>
    </citation>
    <scope>NUCLEOTIDE SEQUENCE [LARGE SCALE GENOMIC DNA]</scope>
    <source>
        <strain evidence="8 9">DSM 21800</strain>
    </source>
</reference>
<keyword evidence="3" id="KW-1003">Cell membrane</keyword>
<accession>A0A1H1SNL8</accession>
<protein>
    <submittedName>
        <fullName evidence="8">Membrane protein involved in the export of O-antigen and teichoic acid</fullName>
    </submittedName>
</protein>
<dbReference type="EMBL" id="LT629772">
    <property type="protein sequence ID" value="SDS49326.1"/>
    <property type="molecule type" value="Genomic_DNA"/>
</dbReference>
<evidence type="ECO:0000313" key="9">
    <source>
        <dbReference type="Proteomes" id="UP000199103"/>
    </source>
</evidence>
<proteinExistence type="inferred from homology"/>
<evidence type="ECO:0000256" key="5">
    <source>
        <dbReference type="ARBA" id="ARBA00022989"/>
    </source>
</evidence>
<feature type="transmembrane region" description="Helical" evidence="7">
    <location>
        <begin position="442"/>
        <end position="460"/>
    </location>
</feature>
<keyword evidence="5 7" id="KW-1133">Transmembrane helix</keyword>
<dbReference type="PANTHER" id="PTHR30250">
    <property type="entry name" value="PST FAMILY PREDICTED COLANIC ACID TRANSPORTER"/>
    <property type="match status" value="1"/>
</dbReference>
<dbReference type="AlphaFoldDB" id="A0A1H1SNL8"/>
<comment type="subcellular location">
    <subcellularLocation>
        <location evidence="1">Cell membrane</location>
        <topology evidence="1">Multi-pass membrane protein</topology>
    </subcellularLocation>
</comment>
<feature type="transmembrane region" description="Helical" evidence="7">
    <location>
        <begin position="288"/>
        <end position="310"/>
    </location>
</feature>
<evidence type="ECO:0000256" key="7">
    <source>
        <dbReference type="SAM" id="Phobius"/>
    </source>
</evidence>
<feature type="transmembrane region" description="Helical" evidence="7">
    <location>
        <begin position="383"/>
        <end position="403"/>
    </location>
</feature>
<dbReference type="InterPro" id="IPR050833">
    <property type="entry name" value="Poly_Biosynth_Transport"/>
</dbReference>
<feature type="transmembrane region" description="Helical" evidence="7">
    <location>
        <begin position="175"/>
        <end position="195"/>
    </location>
</feature>
<feature type="transmembrane region" description="Helical" evidence="7">
    <location>
        <begin position="49"/>
        <end position="73"/>
    </location>
</feature>
<gene>
    <name evidence="8" type="ORF">SAMN04489812_2074</name>
</gene>
<dbReference type="GO" id="GO:0005886">
    <property type="term" value="C:plasma membrane"/>
    <property type="evidence" value="ECO:0007669"/>
    <property type="project" value="UniProtKB-SubCell"/>
</dbReference>
<keyword evidence="6 7" id="KW-0472">Membrane</keyword>
<feature type="transmembrane region" description="Helical" evidence="7">
    <location>
        <begin position="415"/>
        <end position="436"/>
    </location>
</feature>
<dbReference type="Proteomes" id="UP000199103">
    <property type="component" value="Chromosome I"/>
</dbReference>
<dbReference type="Pfam" id="PF13440">
    <property type="entry name" value="Polysacc_synt_3"/>
    <property type="match status" value="1"/>
</dbReference>
<feature type="transmembrane region" description="Helical" evidence="7">
    <location>
        <begin position="358"/>
        <end position="377"/>
    </location>
</feature>
<dbReference type="PANTHER" id="PTHR30250:SF10">
    <property type="entry name" value="LIPOPOLYSACCHARIDE BIOSYNTHESIS PROTEIN WZXC"/>
    <property type="match status" value="1"/>
</dbReference>
<keyword evidence="4 7" id="KW-0812">Transmembrane</keyword>
<evidence type="ECO:0000256" key="3">
    <source>
        <dbReference type="ARBA" id="ARBA00022475"/>
    </source>
</evidence>
<evidence type="ECO:0000256" key="6">
    <source>
        <dbReference type="ARBA" id="ARBA00023136"/>
    </source>
</evidence>
<feature type="transmembrane region" description="Helical" evidence="7">
    <location>
        <begin position="85"/>
        <end position="107"/>
    </location>
</feature>
<dbReference type="STRING" id="630515.SAMN04489812_2074"/>
<feature type="transmembrane region" description="Helical" evidence="7">
    <location>
        <begin position="119"/>
        <end position="140"/>
    </location>
</feature>
<organism evidence="8 9">
    <name type="scientific">Microlunatus soli</name>
    <dbReference type="NCBI Taxonomy" id="630515"/>
    <lineage>
        <taxon>Bacteria</taxon>
        <taxon>Bacillati</taxon>
        <taxon>Actinomycetota</taxon>
        <taxon>Actinomycetes</taxon>
        <taxon>Propionibacteriales</taxon>
        <taxon>Propionibacteriaceae</taxon>
        <taxon>Microlunatus</taxon>
    </lineage>
</organism>
<name>A0A1H1SNL8_9ACTN</name>
<sequence>MTDMAVPSTRPTAARGLGWSTSANIALRLGNFAVGVVMARLLAPEQFGVFAVALTVWTILGTLAEFGFGTDLVRATDPIRRAPAVGMLGLLSCGALGVGMALAAPLLATAFESPQAAPVLRLMAVSLGVFGLTIVPAALLQREYRQGRIFLVNGIALVTSAMIMIPLGLGGLGAYALAIGQIATQLVVAVGLHLAARHRPQFRWNTRIAGESLRFCAPLAVANLLSWVLISVDNLIVARALTPIQLGLYVLAFNVSSWPMNAIGQAVRVVALPGFAQHGSETTRNLTLARAIGPLWAVGLLIGVLLATGARPGITLLYGKDWIGAAVPLVGLALFGAVRVGFDLLATFLIAVGRTREVLVVQVAWLVGMVPSMYVSVRLFGLVGAGFAHLVVAIAIPLPLYLYFLHRASVPVRQLLRGCLVPTIVVLPLAAAAWWTSSTISWPLPAVLAAAGLAALLYGLPLSRWWLRRIHALRTAPLTSSALESGPSA</sequence>
<evidence type="ECO:0000256" key="2">
    <source>
        <dbReference type="ARBA" id="ARBA00007430"/>
    </source>
</evidence>
<feature type="transmembrane region" description="Helical" evidence="7">
    <location>
        <begin position="215"/>
        <end position="238"/>
    </location>
</feature>
<feature type="transmembrane region" description="Helical" evidence="7">
    <location>
        <begin position="322"/>
        <end position="346"/>
    </location>
</feature>
<feature type="transmembrane region" description="Helical" evidence="7">
    <location>
        <begin position="149"/>
        <end position="169"/>
    </location>
</feature>
<comment type="similarity">
    <text evidence="2">Belongs to the polysaccharide synthase family.</text>
</comment>
<feature type="transmembrane region" description="Helical" evidence="7">
    <location>
        <begin position="25"/>
        <end position="43"/>
    </location>
</feature>
<evidence type="ECO:0000256" key="1">
    <source>
        <dbReference type="ARBA" id="ARBA00004651"/>
    </source>
</evidence>
<evidence type="ECO:0000313" key="8">
    <source>
        <dbReference type="EMBL" id="SDS49326.1"/>
    </source>
</evidence>
<evidence type="ECO:0000256" key="4">
    <source>
        <dbReference type="ARBA" id="ARBA00022692"/>
    </source>
</evidence>
<keyword evidence="9" id="KW-1185">Reference proteome</keyword>